<keyword evidence="7 21" id="KW-0732">Signal</keyword>
<keyword evidence="8" id="KW-0677">Repeat</keyword>
<comment type="catalytic activity">
    <reaction evidence="17">
        <text>L-threonyl-[protein] + ATP = O-phospho-L-threonyl-[protein] + ADP + H(+)</text>
        <dbReference type="Rhea" id="RHEA:46608"/>
        <dbReference type="Rhea" id="RHEA-COMP:11060"/>
        <dbReference type="Rhea" id="RHEA-COMP:11605"/>
        <dbReference type="ChEBI" id="CHEBI:15378"/>
        <dbReference type="ChEBI" id="CHEBI:30013"/>
        <dbReference type="ChEBI" id="CHEBI:30616"/>
        <dbReference type="ChEBI" id="CHEBI:61977"/>
        <dbReference type="ChEBI" id="CHEBI:456216"/>
    </reaction>
</comment>
<dbReference type="SMART" id="SM00179">
    <property type="entry name" value="EGF_CA"/>
    <property type="match status" value="1"/>
</dbReference>
<dbReference type="FunFam" id="2.10.25.10:FF:000628">
    <property type="entry name" value="Wall-associated receptor kinase 2"/>
    <property type="match status" value="1"/>
</dbReference>
<feature type="domain" description="EGF-like" evidence="23">
    <location>
        <begin position="288"/>
        <end position="327"/>
    </location>
</feature>
<reference evidence="24 25" key="1">
    <citation type="submission" date="2019-09" db="EMBL/GenBank/DDBJ databases">
        <title>A chromosome-level genome assembly of the Chinese tupelo Nyssa sinensis.</title>
        <authorList>
            <person name="Yang X."/>
            <person name="Kang M."/>
            <person name="Yang Y."/>
            <person name="Xiong H."/>
            <person name="Wang M."/>
            <person name="Zhang Z."/>
            <person name="Wang Z."/>
            <person name="Wu H."/>
            <person name="Ma T."/>
            <person name="Liu J."/>
            <person name="Xi Z."/>
        </authorList>
    </citation>
    <scope>NUCLEOTIDE SEQUENCE [LARGE SCALE GENOMIC DNA]</scope>
    <source>
        <strain evidence="24">J267</strain>
        <tissue evidence="24">Leaf</tissue>
    </source>
</reference>
<evidence type="ECO:0000256" key="20">
    <source>
        <dbReference type="SAM" id="Phobius"/>
    </source>
</evidence>
<dbReference type="GO" id="GO:0005509">
    <property type="term" value="F:calcium ion binding"/>
    <property type="evidence" value="ECO:0007669"/>
    <property type="project" value="InterPro"/>
</dbReference>
<keyword evidence="25" id="KW-1185">Reference proteome</keyword>
<evidence type="ECO:0000256" key="11">
    <source>
        <dbReference type="ARBA" id="ARBA00022840"/>
    </source>
</evidence>
<dbReference type="InterPro" id="IPR000719">
    <property type="entry name" value="Prot_kinase_dom"/>
</dbReference>
<evidence type="ECO:0000256" key="10">
    <source>
        <dbReference type="ARBA" id="ARBA00022777"/>
    </source>
</evidence>
<comment type="caution">
    <text evidence="19">Lacks conserved residue(s) required for the propagation of feature annotation.</text>
</comment>
<dbReference type="PANTHER" id="PTHR27005">
    <property type="entry name" value="WALL-ASSOCIATED RECEPTOR KINASE-LIKE 21"/>
    <property type="match status" value="1"/>
</dbReference>
<dbReference type="InterPro" id="IPR001881">
    <property type="entry name" value="EGF-like_Ca-bd_dom"/>
</dbReference>
<evidence type="ECO:0000256" key="6">
    <source>
        <dbReference type="ARBA" id="ARBA00022692"/>
    </source>
</evidence>
<dbReference type="SMART" id="SM00181">
    <property type="entry name" value="EGF"/>
    <property type="match status" value="2"/>
</dbReference>
<keyword evidence="2" id="KW-0723">Serine/threonine-protein kinase</keyword>
<keyword evidence="15" id="KW-0325">Glycoprotein</keyword>
<keyword evidence="5" id="KW-0808">Transferase</keyword>
<keyword evidence="11" id="KW-0067">ATP-binding</keyword>
<evidence type="ECO:0000313" key="24">
    <source>
        <dbReference type="EMBL" id="KAA8519340.1"/>
    </source>
</evidence>
<name>A0A5J4ZL46_9ASTE</name>
<keyword evidence="14" id="KW-1015">Disulfide bond</keyword>
<dbReference type="FunFam" id="3.30.200.20:FF:000043">
    <property type="entry name" value="Wall-associated receptor kinase 2"/>
    <property type="match status" value="1"/>
</dbReference>
<evidence type="ECO:0000256" key="19">
    <source>
        <dbReference type="PROSITE-ProRule" id="PRU00076"/>
    </source>
</evidence>
<evidence type="ECO:0000256" key="15">
    <source>
        <dbReference type="ARBA" id="ARBA00023180"/>
    </source>
</evidence>
<dbReference type="InterPro" id="IPR008271">
    <property type="entry name" value="Ser/Thr_kinase_AS"/>
</dbReference>
<comment type="catalytic activity">
    <reaction evidence="16">
        <text>L-seryl-[protein] + ATP = O-phospho-L-seryl-[protein] + ADP + H(+)</text>
        <dbReference type="Rhea" id="RHEA:17989"/>
        <dbReference type="Rhea" id="RHEA-COMP:9863"/>
        <dbReference type="Rhea" id="RHEA-COMP:11604"/>
        <dbReference type="ChEBI" id="CHEBI:15378"/>
        <dbReference type="ChEBI" id="CHEBI:29999"/>
        <dbReference type="ChEBI" id="CHEBI:30616"/>
        <dbReference type="ChEBI" id="CHEBI:83421"/>
        <dbReference type="ChEBI" id="CHEBI:456216"/>
    </reaction>
</comment>
<dbReference type="PROSITE" id="PS00010">
    <property type="entry name" value="ASX_HYDROXYL"/>
    <property type="match status" value="1"/>
</dbReference>
<dbReference type="Pfam" id="PF00069">
    <property type="entry name" value="Pkinase"/>
    <property type="match status" value="1"/>
</dbReference>
<dbReference type="CDD" id="cd14066">
    <property type="entry name" value="STKc_IRAK"/>
    <property type="match status" value="1"/>
</dbReference>
<dbReference type="PROSITE" id="PS00108">
    <property type="entry name" value="PROTEIN_KINASE_ST"/>
    <property type="match status" value="1"/>
</dbReference>
<dbReference type="EMBL" id="CM018049">
    <property type="protein sequence ID" value="KAA8519340.1"/>
    <property type="molecule type" value="Genomic_DNA"/>
</dbReference>
<keyword evidence="4" id="KW-0597">Phosphoprotein</keyword>
<evidence type="ECO:0000256" key="7">
    <source>
        <dbReference type="ARBA" id="ARBA00022729"/>
    </source>
</evidence>
<dbReference type="InterPro" id="IPR000152">
    <property type="entry name" value="EGF-type_Asp/Asn_hydroxyl_site"/>
</dbReference>
<dbReference type="GO" id="GO:0005524">
    <property type="term" value="F:ATP binding"/>
    <property type="evidence" value="ECO:0007669"/>
    <property type="project" value="UniProtKB-KW"/>
</dbReference>
<dbReference type="FunFam" id="2.10.25.10:FF:000038">
    <property type="entry name" value="Fibrillin 2"/>
    <property type="match status" value="1"/>
</dbReference>
<dbReference type="GO" id="GO:0007166">
    <property type="term" value="P:cell surface receptor signaling pathway"/>
    <property type="evidence" value="ECO:0007669"/>
    <property type="project" value="InterPro"/>
</dbReference>
<dbReference type="InterPro" id="IPR045274">
    <property type="entry name" value="WAK-like"/>
</dbReference>
<keyword evidence="12 20" id="KW-1133">Transmembrane helix</keyword>
<evidence type="ECO:0000256" key="13">
    <source>
        <dbReference type="ARBA" id="ARBA00023136"/>
    </source>
</evidence>
<comment type="function">
    <text evidence="18">Serine/threonine-protein kinase that may function as a signaling receptor of extracellular matrix component. Binding to pectin may have significance in the control of cell expansion, morphogenesis and development.</text>
</comment>
<dbReference type="GO" id="GO:0030247">
    <property type="term" value="F:polysaccharide binding"/>
    <property type="evidence" value="ECO:0007669"/>
    <property type="project" value="InterPro"/>
</dbReference>
<dbReference type="PANTHER" id="PTHR27005:SF353">
    <property type="entry name" value="WALL-ASSOCIATED RECEPTOR KINASE-LIKE 22"/>
    <property type="match status" value="1"/>
</dbReference>
<dbReference type="Gene3D" id="3.30.200.20">
    <property type="entry name" value="Phosphorylase Kinase, domain 1"/>
    <property type="match status" value="1"/>
</dbReference>
<dbReference type="PROSITE" id="PS01187">
    <property type="entry name" value="EGF_CA"/>
    <property type="match status" value="1"/>
</dbReference>
<evidence type="ECO:0008006" key="26">
    <source>
        <dbReference type="Google" id="ProtNLM"/>
    </source>
</evidence>
<feature type="transmembrane region" description="Helical" evidence="20">
    <location>
        <begin position="342"/>
        <end position="367"/>
    </location>
</feature>
<evidence type="ECO:0000256" key="17">
    <source>
        <dbReference type="ARBA" id="ARBA00047951"/>
    </source>
</evidence>
<evidence type="ECO:0000256" key="12">
    <source>
        <dbReference type="ARBA" id="ARBA00022989"/>
    </source>
</evidence>
<dbReference type="InterPro" id="IPR011009">
    <property type="entry name" value="Kinase-like_dom_sf"/>
</dbReference>
<evidence type="ECO:0000256" key="5">
    <source>
        <dbReference type="ARBA" id="ARBA00022679"/>
    </source>
</evidence>
<dbReference type="SMART" id="SM00220">
    <property type="entry name" value="S_TKc"/>
    <property type="match status" value="1"/>
</dbReference>
<comment type="subcellular location">
    <subcellularLocation>
        <location evidence="1">Membrane</location>
        <topology evidence="1">Single-pass type I membrane protein</topology>
    </subcellularLocation>
</comment>
<dbReference type="Pfam" id="PF13947">
    <property type="entry name" value="GUB_WAK_bind"/>
    <property type="match status" value="1"/>
</dbReference>
<keyword evidence="6 20" id="KW-0812">Transmembrane</keyword>
<accession>A0A5J4ZL46</accession>
<evidence type="ECO:0000256" key="16">
    <source>
        <dbReference type="ARBA" id="ARBA00047558"/>
    </source>
</evidence>
<dbReference type="GO" id="GO:0005886">
    <property type="term" value="C:plasma membrane"/>
    <property type="evidence" value="ECO:0007669"/>
    <property type="project" value="TreeGrafter"/>
</dbReference>
<feature type="signal peptide" evidence="21">
    <location>
        <begin position="1"/>
        <end position="21"/>
    </location>
</feature>
<evidence type="ECO:0000259" key="22">
    <source>
        <dbReference type="PROSITE" id="PS50011"/>
    </source>
</evidence>
<evidence type="ECO:0000256" key="1">
    <source>
        <dbReference type="ARBA" id="ARBA00004479"/>
    </source>
</evidence>
<dbReference type="PROSITE" id="PS50011">
    <property type="entry name" value="PROTEIN_KINASE_DOM"/>
    <property type="match status" value="1"/>
</dbReference>
<dbReference type="Gene3D" id="1.10.510.10">
    <property type="entry name" value="Transferase(Phosphotransferase) domain 1"/>
    <property type="match status" value="1"/>
</dbReference>
<dbReference type="PROSITE" id="PS50026">
    <property type="entry name" value="EGF_3"/>
    <property type="match status" value="1"/>
</dbReference>
<keyword evidence="10" id="KW-0418">Kinase</keyword>
<evidence type="ECO:0000256" key="14">
    <source>
        <dbReference type="ARBA" id="ARBA00023157"/>
    </source>
</evidence>
<dbReference type="InterPro" id="IPR000742">
    <property type="entry name" value="EGF"/>
</dbReference>
<evidence type="ECO:0000256" key="21">
    <source>
        <dbReference type="SAM" id="SignalP"/>
    </source>
</evidence>
<keyword evidence="13 20" id="KW-0472">Membrane</keyword>
<evidence type="ECO:0000313" key="25">
    <source>
        <dbReference type="Proteomes" id="UP000325577"/>
    </source>
</evidence>
<dbReference type="SUPFAM" id="SSF56112">
    <property type="entry name" value="Protein kinase-like (PK-like)"/>
    <property type="match status" value="1"/>
</dbReference>
<keyword evidence="9" id="KW-0547">Nucleotide-binding</keyword>
<dbReference type="Proteomes" id="UP000325577">
    <property type="component" value="Linkage Group LG6"/>
</dbReference>
<dbReference type="CDD" id="cd00054">
    <property type="entry name" value="EGF_CA"/>
    <property type="match status" value="1"/>
</dbReference>
<dbReference type="FunFam" id="1.10.510.10:FF:000084">
    <property type="entry name" value="Wall-associated receptor kinase 2"/>
    <property type="match status" value="1"/>
</dbReference>
<dbReference type="InterPro" id="IPR025287">
    <property type="entry name" value="WAK_GUB"/>
</dbReference>
<evidence type="ECO:0000256" key="18">
    <source>
        <dbReference type="ARBA" id="ARBA00058961"/>
    </source>
</evidence>
<feature type="chain" id="PRO_5023840258" description="Protein kinase domain-containing protein" evidence="21">
    <location>
        <begin position="22"/>
        <end position="765"/>
    </location>
</feature>
<dbReference type="Gene3D" id="2.10.25.10">
    <property type="entry name" value="Laminin"/>
    <property type="match status" value="2"/>
</dbReference>
<evidence type="ECO:0000256" key="3">
    <source>
        <dbReference type="ARBA" id="ARBA00022536"/>
    </source>
</evidence>
<gene>
    <name evidence="24" type="ORF">F0562_013596</name>
</gene>
<evidence type="ECO:0000259" key="23">
    <source>
        <dbReference type="PROSITE" id="PS50026"/>
    </source>
</evidence>
<dbReference type="GO" id="GO:0004674">
    <property type="term" value="F:protein serine/threonine kinase activity"/>
    <property type="evidence" value="ECO:0007669"/>
    <property type="project" value="UniProtKB-KW"/>
</dbReference>
<evidence type="ECO:0000256" key="9">
    <source>
        <dbReference type="ARBA" id="ARBA00022741"/>
    </source>
</evidence>
<dbReference type="OrthoDB" id="4062651at2759"/>
<protein>
    <recommendedName>
        <fullName evidence="26">Protein kinase domain-containing protein</fullName>
    </recommendedName>
</protein>
<organism evidence="24 25">
    <name type="scientific">Nyssa sinensis</name>
    <dbReference type="NCBI Taxonomy" id="561372"/>
    <lineage>
        <taxon>Eukaryota</taxon>
        <taxon>Viridiplantae</taxon>
        <taxon>Streptophyta</taxon>
        <taxon>Embryophyta</taxon>
        <taxon>Tracheophyta</taxon>
        <taxon>Spermatophyta</taxon>
        <taxon>Magnoliopsida</taxon>
        <taxon>eudicotyledons</taxon>
        <taxon>Gunneridae</taxon>
        <taxon>Pentapetalae</taxon>
        <taxon>asterids</taxon>
        <taxon>Cornales</taxon>
        <taxon>Nyssaceae</taxon>
        <taxon>Nyssa</taxon>
    </lineage>
</organism>
<evidence type="ECO:0000256" key="8">
    <source>
        <dbReference type="ARBA" id="ARBA00022737"/>
    </source>
</evidence>
<dbReference type="Pfam" id="PF07645">
    <property type="entry name" value="EGF_CA"/>
    <property type="match status" value="1"/>
</dbReference>
<feature type="domain" description="Protein kinase" evidence="22">
    <location>
        <begin position="418"/>
        <end position="698"/>
    </location>
</feature>
<proteinExistence type="predicted"/>
<dbReference type="InterPro" id="IPR018097">
    <property type="entry name" value="EGF_Ca-bd_CS"/>
</dbReference>
<dbReference type="AlphaFoldDB" id="A0A5J4ZL46"/>
<dbReference type="InterPro" id="IPR049883">
    <property type="entry name" value="NOTCH1_EGF-like"/>
</dbReference>
<keyword evidence="3 19" id="KW-0245">EGF-like domain</keyword>
<dbReference type="SUPFAM" id="SSF57196">
    <property type="entry name" value="EGF/Laminin"/>
    <property type="match status" value="1"/>
</dbReference>
<sequence>MSPQILVVIYFLLQLLLETAASMVKPGCPEKCGNVSVPYPFGIGPGCYLDTPFQVACNHSYNSTSIPFLQRDVLEITLDYVRVNTVAYARCFNNSGEGEPLFVVSYNWGQQFSHSRTKNRLIAIGCNIFSYMTDPKSDMYISGCASLCNGRSNNTVVGPPPSCSGSGCCQAAIPKDLTSFLLYIDRLNPLIRNSLKSRCSIPFLADNNFSKFDTFDVSKYTDGQEIWGVPVVLDWAVGNISCREARRKGSYACKQNSACIKSGHGLGYRCVCSTGYKGNPYLPNGCQDINECDDPRNNICRGKAMCENTQGSYNCICPPGYRNNVSEHHFACIREHNPLPKIVSLGVGIAAAILILIAISFWLYHLLNKRKRNQMKHKFFKRNGGLLLQQQQISSTKGNVEKTILYSKEDLEKATDNFNGSRVLGKGGLGTVYKGMLSDGSIVAVKKSNIVDENQVAQFINEVGILSQINHRNIVKLLGCCLETEVPLLVYEYVSNGTLSHHLHDKGLVSKISWNKRLQIAGEIAEALAYLHSYASTAIFHRDIKSSNILLDENYRVVVSDFGLSRSIPLNKTHLTTLVGGTFGYLDPEYFHSGQLTDKSDVYAFGVVLVELLTGEKAVSSNRSNKSLVIHFQSSLKQNCLFEILENLVMNEGQKEEILAVAKLAKRCLKLNAKKRPNMKEVAANLDQLRRTQVQPLLLQNSQDTYCSVSASSYPCTIDRVAEDGQEQPLIPQNCQDRYCSVSEVSYSYTMDTVTDDSQDHVQFL</sequence>
<evidence type="ECO:0000256" key="2">
    <source>
        <dbReference type="ARBA" id="ARBA00022527"/>
    </source>
</evidence>
<evidence type="ECO:0000256" key="4">
    <source>
        <dbReference type="ARBA" id="ARBA00022553"/>
    </source>
</evidence>